<dbReference type="Proteomes" id="UP000002631">
    <property type="component" value="Chromosome"/>
</dbReference>
<evidence type="ECO:0000256" key="1">
    <source>
        <dbReference type="SAM" id="MobiDB-lite"/>
    </source>
</evidence>
<feature type="compositionally biased region" description="Acidic residues" evidence="1">
    <location>
        <begin position="497"/>
        <end position="514"/>
    </location>
</feature>
<feature type="region of interest" description="Disordered" evidence="1">
    <location>
        <begin position="447"/>
        <end position="546"/>
    </location>
</feature>
<dbReference type="KEGG" id="mho:MHO_4750"/>
<sequence>MSDNKWRFPASNHGEKKGISSGDTETFKKAPFQAFAREILQNSIDARSSDEEPTRVEFYLFKIKTDDIPGKQELYDAIRRCKEFWSYKKNYVDEYDSMMKLLESENIWCLRVSDFNTTGLIGVETTKQENNKFLALAKGTGVSEKSGVMAGGSKGVGKNAAFLMSSLRTVVYSTRSNQDIDGNPGVFKGSIGVAELVSGYIDDIAIENRDYTQGTGYFSCDDLNGAIDKVYNLDCDFTSRNSEYGTDIYIIGFNNEDNWQKEVVNSLLDSFMATIVRGKLEVNIDGKEINRDTIKEIVYDNSIIKKSNRSNVISQYRLLTNEDDKVLPYDIDTEYGNCELYILPYDKSEEDLATNMCAMIRSPLMKIKDEKLGPCFRVSAMCIINEGTLGIKLRDIENAQHTNWEVNRIKDVYERKEIQSVIDSIKQQINDSVIGCLKLGDNEPLDPNGAGDYLPDVDNGGDSSSGANGKQKPIENVSISKPKTNKVVEKNTNQENDNGDGLEPDIGEVNDNIDGDVQHPIGTNDKSNEGRHPGSESSGEQEGENIVFKRAKLSGVKYKVISTNKNEGRLRIIFTAPIDFETCYLNIALLDDANNSVAVDIEELNCNGVNVYSEDKKEYGPFKISRNDKIILNVKTNLNGYFASEVKVICK</sequence>
<feature type="compositionally biased region" description="Low complexity" evidence="1">
    <location>
        <begin position="456"/>
        <end position="466"/>
    </location>
</feature>
<accession>D1J8R3</accession>
<proteinExistence type="predicted"/>
<evidence type="ECO:0000313" key="2">
    <source>
        <dbReference type="EMBL" id="CAX37610.1"/>
    </source>
</evidence>
<dbReference type="RefSeq" id="WP_012855749.1">
    <property type="nucleotide sequence ID" value="NC_013511.1"/>
</dbReference>
<dbReference type="HOGENOM" id="CLU_027697_0_0_14"/>
<dbReference type="eggNOG" id="COG3727">
    <property type="taxonomic scope" value="Bacteria"/>
</dbReference>
<gene>
    <name evidence="2" type="ordered locus">MHO_4750</name>
</gene>
<keyword evidence="3" id="KW-1185">Reference proteome</keyword>
<name>D1J8R3_METH1</name>
<evidence type="ECO:0000313" key="3">
    <source>
        <dbReference type="Proteomes" id="UP000002631"/>
    </source>
</evidence>
<dbReference type="STRING" id="347256.MHO_4750"/>
<reference evidence="2 3" key="1">
    <citation type="journal article" date="2009" name="PLoS Genet.">
        <title>Life on arginine for Mycoplasma hominis: clues from its minimal genome and comparison with other human urogenital mycoplasmas.</title>
        <authorList>
            <person name="Pereyre S."/>
            <person name="Sirand-Pugnet P."/>
            <person name="Beven L."/>
            <person name="Charron A."/>
            <person name="Renaudin H."/>
            <person name="Barre A."/>
            <person name="Avenaud P."/>
            <person name="Jacob D."/>
            <person name="Couloux A."/>
            <person name="Barbe V."/>
            <person name="de Daruvar A."/>
            <person name="Blanchard A."/>
            <person name="Bebear C."/>
        </authorList>
    </citation>
    <scope>NUCLEOTIDE SEQUENCE [LARGE SCALE GENOMIC DNA]</scope>
    <source>
        <strain evidence="3">ATCC 23114 / NBRC 14850 / NCTC 10111 / PG21</strain>
    </source>
</reference>
<dbReference type="AlphaFoldDB" id="D1J8R3"/>
<dbReference type="EMBL" id="FP236530">
    <property type="protein sequence ID" value="CAX37610.1"/>
    <property type="molecule type" value="Genomic_DNA"/>
</dbReference>
<organism evidence="2 3">
    <name type="scientific">Metamycoplasma hominis (strain ATCC 23114 / DSM 25592 / NBRC 14850 / NCTC 10111 / PG21)</name>
    <name type="common">Mycoplasma hominis</name>
    <dbReference type="NCBI Taxonomy" id="347256"/>
    <lineage>
        <taxon>Bacteria</taxon>
        <taxon>Bacillati</taxon>
        <taxon>Mycoplasmatota</taxon>
        <taxon>Mycoplasmoidales</taxon>
        <taxon>Metamycoplasmataceae</taxon>
        <taxon>Metamycoplasma</taxon>
    </lineage>
</organism>
<feature type="region of interest" description="Disordered" evidence="1">
    <location>
        <begin position="1"/>
        <end position="24"/>
    </location>
</feature>
<dbReference type="PaxDb" id="347256-MHO_4750"/>
<protein>
    <submittedName>
        <fullName evidence="2">Uncharacterized protein</fullName>
    </submittedName>
</protein>